<evidence type="ECO:0000313" key="3">
    <source>
        <dbReference type="EMBL" id="KAJ8301786.1"/>
    </source>
</evidence>
<dbReference type="Proteomes" id="UP001217089">
    <property type="component" value="Unassembled WGS sequence"/>
</dbReference>
<reference evidence="3 4" key="1">
    <citation type="submission" date="2022-12" db="EMBL/GenBank/DDBJ databases">
        <title>Chromosome-level genome of Tegillarca granosa.</title>
        <authorList>
            <person name="Kim J."/>
        </authorList>
    </citation>
    <scope>NUCLEOTIDE SEQUENCE [LARGE SCALE GENOMIC DNA]</scope>
    <source>
        <strain evidence="3">Teg-2019</strain>
        <tissue evidence="3">Adductor muscle</tissue>
    </source>
</reference>
<dbReference type="PROSITE" id="PS00867">
    <property type="entry name" value="CPSASE_2"/>
    <property type="match status" value="1"/>
</dbReference>
<name>A0ABQ9EBL0_TEGGR</name>
<dbReference type="InterPro" id="IPR005479">
    <property type="entry name" value="CPAse_ATP-bd"/>
</dbReference>
<dbReference type="PANTHER" id="PTHR48066">
    <property type="entry name" value="CARNOSINE SYNTHASE 1"/>
    <property type="match status" value="1"/>
</dbReference>
<protein>
    <recommendedName>
        <fullName evidence="2">ATP-grasp domain-containing protein</fullName>
    </recommendedName>
</protein>
<feature type="domain" description="ATP-grasp" evidence="2">
    <location>
        <begin position="142"/>
        <end position="351"/>
    </location>
</feature>
<evidence type="ECO:0000313" key="4">
    <source>
        <dbReference type="Proteomes" id="UP001217089"/>
    </source>
</evidence>
<dbReference type="SUPFAM" id="SSF56059">
    <property type="entry name" value="Glutathione synthetase ATP-binding domain-like"/>
    <property type="match status" value="1"/>
</dbReference>
<dbReference type="InterPro" id="IPR013815">
    <property type="entry name" value="ATP_grasp_subdomain_1"/>
</dbReference>
<gene>
    <name evidence="3" type="ORF">KUTeg_020773</name>
</gene>
<evidence type="ECO:0000256" key="1">
    <source>
        <dbReference type="PROSITE-ProRule" id="PRU00409"/>
    </source>
</evidence>
<proteinExistence type="predicted"/>
<dbReference type="PANTHER" id="PTHR48066:SF1">
    <property type="entry name" value="CARNOSINE SYNTHASE 1"/>
    <property type="match status" value="1"/>
</dbReference>
<dbReference type="InterPro" id="IPR011761">
    <property type="entry name" value="ATP-grasp"/>
</dbReference>
<dbReference type="Gene3D" id="3.30.1490.20">
    <property type="entry name" value="ATP-grasp fold, A domain"/>
    <property type="match status" value="1"/>
</dbReference>
<evidence type="ECO:0000259" key="2">
    <source>
        <dbReference type="PROSITE" id="PS50975"/>
    </source>
</evidence>
<dbReference type="Gene3D" id="3.40.50.20">
    <property type="match status" value="1"/>
</dbReference>
<accession>A0ABQ9EBL0</accession>
<dbReference type="Pfam" id="PF15632">
    <property type="entry name" value="ATPgrasp_Ter"/>
    <property type="match status" value="1"/>
</dbReference>
<keyword evidence="1" id="KW-0547">Nucleotide-binding</keyword>
<dbReference type="EMBL" id="JARBDR010000918">
    <property type="protein sequence ID" value="KAJ8301786.1"/>
    <property type="molecule type" value="Genomic_DNA"/>
</dbReference>
<dbReference type="Gene3D" id="3.30.470.20">
    <property type="entry name" value="ATP-grasp fold, B domain"/>
    <property type="match status" value="1"/>
</dbReference>
<sequence>MEEQIRYRMDYQSTAYQSLRGKTILIVGEVVNRKRYVWDVARQYDIKVIYTDTDKDANARNDAAHFIHLDLSDHTQDESNADIVLNVLKSSGIQIDGCLTFNDDFVVLVALISTKLGLTGAGVEGAKITKSKHDTYAYLRQEPDILDTCHFVADSHRICNKNDILSVIQKIKLPAIIKTEYGSDAYGVSMVTNKEECLNVFEKLQCLYNSPAGRDPSIQYAFGTSHGRSVVLMEHIGGTEHDVNIIMFKGILIDAFITDNGPTRKDTFFETASSLPTCLPNEKKEELIQAAFLCCTKLGLLSGVFNVEMKMTENGPKLLEINPRLPGYCSRSYILQLYGVDLVVCAFLISCGIKPVLPNQLHADGHIMGVMCVASIHGLALKTPEIEKQIKMLSLNKEIGYFSIYDESFLIKSKTGMDYLCGNIYVKEHDLEAAKRKLLKVCDDLGINTPEYPVSYFLKDFNSV</sequence>
<comment type="caution">
    <text evidence="3">The sequence shown here is derived from an EMBL/GenBank/DDBJ whole genome shotgun (WGS) entry which is preliminary data.</text>
</comment>
<organism evidence="3 4">
    <name type="scientific">Tegillarca granosa</name>
    <name type="common">Malaysian cockle</name>
    <name type="synonym">Anadara granosa</name>
    <dbReference type="NCBI Taxonomy" id="220873"/>
    <lineage>
        <taxon>Eukaryota</taxon>
        <taxon>Metazoa</taxon>
        <taxon>Spiralia</taxon>
        <taxon>Lophotrochozoa</taxon>
        <taxon>Mollusca</taxon>
        <taxon>Bivalvia</taxon>
        <taxon>Autobranchia</taxon>
        <taxon>Pteriomorphia</taxon>
        <taxon>Arcoida</taxon>
        <taxon>Arcoidea</taxon>
        <taxon>Arcidae</taxon>
        <taxon>Tegillarca</taxon>
    </lineage>
</organism>
<keyword evidence="1" id="KW-0067">ATP-binding</keyword>
<dbReference type="PROSITE" id="PS50975">
    <property type="entry name" value="ATP_GRASP"/>
    <property type="match status" value="1"/>
</dbReference>
<dbReference type="InterPro" id="IPR031046">
    <property type="entry name" value="CARNS1"/>
</dbReference>
<keyword evidence="4" id="KW-1185">Reference proteome</keyword>